<sequence length="74" mass="7946">MYRVTATDNGGCRYGSDSTGADPRALADRVAAETRSARPDMSGPLTVHVWAARDGEHSRLPIPADAVRFDYPAV</sequence>
<evidence type="ECO:0000313" key="2">
    <source>
        <dbReference type="EMBL" id="MBB4922162.1"/>
    </source>
</evidence>
<gene>
    <name evidence="2" type="ORF">FHR34_001155</name>
</gene>
<evidence type="ECO:0000256" key="1">
    <source>
        <dbReference type="SAM" id="MobiDB-lite"/>
    </source>
</evidence>
<reference evidence="2 3" key="1">
    <citation type="submission" date="2020-08" db="EMBL/GenBank/DDBJ databases">
        <title>Sequencing the genomes of 1000 actinobacteria strains.</title>
        <authorList>
            <person name="Klenk H.-P."/>
        </authorList>
    </citation>
    <scope>NUCLEOTIDE SEQUENCE [LARGE SCALE GENOMIC DNA]</scope>
    <source>
        <strain evidence="2 3">DSM 41654</strain>
    </source>
</reference>
<dbReference type="EMBL" id="JACHJV010000001">
    <property type="protein sequence ID" value="MBB4922162.1"/>
    <property type="molecule type" value="Genomic_DNA"/>
</dbReference>
<evidence type="ECO:0000313" key="3">
    <source>
        <dbReference type="Proteomes" id="UP000540506"/>
    </source>
</evidence>
<dbReference type="AlphaFoldDB" id="A0A7W7QYI6"/>
<comment type="caution">
    <text evidence="2">The sequence shown here is derived from an EMBL/GenBank/DDBJ whole genome shotgun (WGS) entry which is preliminary data.</text>
</comment>
<feature type="region of interest" description="Disordered" evidence="1">
    <location>
        <begin position="1"/>
        <end position="23"/>
    </location>
</feature>
<keyword evidence="3" id="KW-1185">Reference proteome</keyword>
<name>A0A7W7QYI6_KITKI</name>
<dbReference type="RefSeq" id="WP_184934380.1">
    <property type="nucleotide sequence ID" value="NZ_JACHJV010000001.1"/>
</dbReference>
<proteinExistence type="predicted"/>
<protein>
    <submittedName>
        <fullName evidence="2">Uncharacterized protein</fullName>
    </submittedName>
</protein>
<dbReference type="Proteomes" id="UP000540506">
    <property type="component" value="Unassembled WGS sequence"/>
</dbReference>
<accession>A0A7W7QYI6</accession>
<organism evidence="2 3">
    <name type="scientific">Kitasatospora kifunensis</name>
    <name type="common">Streptomyces kifunensis</name>
    <dbReference type="NCBI Taxonomy" id="58351"/>
    <lineage>
        <taxon>Bacteria</taxon>
        <taxon>Bacillati</taxon>
        <taxon>Actinomycetota</taxon>
        <taxon>Actinomycetes</taxon>
        <taxon>Kitasatosporales</taxon>
        <taxon>Streptomycetaceae</taxon>
        <taxon>Kitasatospora</taxon>
    </lineage>
</organism>